<accession>X7ZZG3</accession>
<name>X7ZZG3_MYCXE</name>
<organism evidence="2">
    <name type="scientific">Mycobacterium xenopi 4042</name>
    <dbReference type="NCBI Taxonomy" id="1299334"/>
    <lineage>
        <taxon>Bacteria</taxon>
        <taxon>Bacillati</taxon>
        <taxon>Actinomycetota</taxon>
        <taxon>Actinomycetes</taxon>
        <taxon>Mycobacteriales</taxon>
        <taxon>Mycobacteriaceae</taxon>
        <taxon>Mycobacterium</taxon>
    </lineage>
</organism>
<reference evidence="2" key="1">
    <citation type="submission" date="2014-01" db="EMBL/GenBank/DDBJ databases">
        <authorList>
            <person name="Brown-Elliot B."/>
            <person name="Wallace R."/>
            <person name="Lenaerts A."/>
            <person name="Ordway D."/>
            <person name="DeGroote M.A."/>
            <person name="Parker T."/>
            <person name="Sizemore C."/>
            <person name="Tallon L.J."/>
            <person name="Sadzewicz L.K."/>
            <person name="Sengamalay N."/>
            <person name="Fraser C.M."/>
            <person name="Hine E."/>
            <person name="Shefchek K.A."/>
            <person name="Das S.P."/>
            <person name="Tettelin H."/>
        </authorList>
    </citation>
    <scope>NUCLEOTIDE SEQUENCE [LARGE SCALE GENOMIC DNA]</scope>
    <source>
        <strain evidence="2">4042</strain>
    </source>
</reference>
<sequence>MQRRGRHRMILAAPAIRIRAKKASGGVDFGTSSARRPAVVPTVRGRQPLTSVSEGDLPTYDTG</sequence>
<evidence type="ECO:0000256" key="1">
    <source>
        <dbReference type="SAM" id="MobiDB-lite"/>
    </source>
</evidence>
<feature type="region of interest" description="Disordered" evidence="1">
    <location>
        <begin position="24"/>
        <end position="63"/>
    </location>
</feature>
<dbReference type="EMBL" id="JAOB01000068">
    <property type="protein sequence ID" value="EUA24025.1"/>
    <property type="molecule type" value="Genomic_DNA"/>
</dbReference>
<proteinExistence type="predicted"/>
<protein>
    <submittedName>
        <fullName evidence="2">Uncharacterized protein</fullName>
    </submittedName>
</protein>
<comment type="caution">
    <text evidence="2">The sequence shown here is derived from an EMBL/GenBank/DDBJ whole genome shotgun (WGS) entry which is preliminary data.</text>
</comment>
<dbReference type="AlphaFoldDB" id="X7ZZG3"/>
<evidence type="ECO:0000313" key="2">
    <source>
        <dbReference type="EMBL" id="EUA24025.1"/>
    </source>
</evidence>
<gene>
    <name evidence="2" type="ORF">I553_3513</name>
</gene>